<keyword evidence="1" id="KW-0812">Transmembrane</keyword>
<keyword evidence="1" id="KW-0472">Membrane</keyword>
<organism evidence="2">
    <name type="scientific">Siphoviridae sp. ctWdm1</name>
    <dbReference type="NCBI Taxonomy" id="2827883"/>
    <lineage>
        <taxon>Viruses</taxon>
        <taxon>Duplodnaviria</taxon>
        <taxon>Heunggongvirae</taxon>
        <taxon>Uroviricota</taxon>
        <taxon>Caudoviricetes</taxon>
    </lineage>
</organism>
<dbReference type="EMBL" id="BK032509">
    <property type="protein sequence ID" value="DAF43608.1"/>
    <property type="molecule type" value="Genomic_DNA"/>
</dbReference>
<accession>A0A8S5RY59</accession>
<feature type="transmembrane region" description="Helical" evidence="1">
    <location>
        <begin position="36"/>
        <end position="56"/>
    </location>
</feature>
<reference evidence="2" key="1">
    <citation type="journal article" date="2021" name="Proc. Natl. Acad. Sci. U.S.A.">
        <title>A Catalog of Tens of Thousands of Viruses from Human Metagenomes Reveals Hidden Associations with Chronic Diseases.</title>
        <authorList>
            <person name="Tisza M.J."/>
            <person name="Buck C.B."/>
        </authorList>
    </citation>
    <scope>NUCLEOTIDE SEQUENCE</scope>
    <source>
        <strain evidence="2">CtWdm1</strain>
    </source>
</reference>
<evidence type="ECO:0000256" key="1">
    <source>
        <dbReference type="SAM" id="Phobius"/>
    </source>
</evidence>
<sequence>MTVKTLFYKCNRKSNSSTTITCITSISPLLFTYCNIIYWNCTIIGINLNLFCIPITSSR</sequence>
<proteinExistence type="predicted"/>
<protein>
    <submittedName>
        <fullName evidence="2">Uncharacterized protein</fullName>
    </submittedName>
</protein>
<name>A0A8S5RY59_9CAUD</name>
<evidence type="ECO:0000313" key="2">
    <source>
        <dbReference type="EMBL" id="DAF43608.1"/>
    </source>
</evidence>
<keyword evidence="1" id="KW-1133">Transmembrane helix</keyword>